<evidence type="ECO:0000259" key="4">
    <source>
        <dbReference type="PROSITE" id="PS50102"/>
    </source>
</evidence>
<keyword evidence="6" id="KW-1185">Reference proteome</keyword>
<dbReference type="EMBL" id="LSYV01000043">
    <property type="protein sequence ID" value="KXZ46586.1"/>
    <property type="molecule type" value="Genomic_DNA"/>
</dbReference>
<feature type="domain" description="RRM" evidence="4">
    <location>
        <begin position="190"/>
        <end position="267"/>
    </location>
</feature>
<dbReference type="Proteomes" id="UP000075714">
    <property type="component" value="Unassembled WGS sequence"/>
</dbReference>
<feature type="region of interest" description="Disordered" evidence="3">
    <location>
        <begin position="70"/>
        <end position="89"/>
    </location>
</feature>
<keyword evidence="1 2" id="KW-0694">RNA-binding</keyword>
<protein>
    <recommendedName>
        <fullName evidence="4">RRM domain-containing protein</fullName>
    </recommendedName>
</protein>
<evidence type="ECO:0000256" key="3">
    <source>
        <dbReference type="SAM" id="MobiDB-lite"/>
    </source>
</evidence>
<dbReference type="SUPFAM" id="SSF54928">
    <property type="entry name" value="RNA-binding domain, RBD"/>
    <property type="match status" value="2"/>
</dbReference>
<evidence type="ECO:0000256" key="2">
    <source>
        <dbReference type="PROSITE-ProRule" id="PRU00176"/>
    </source>
</evidence>
<dbReference type="OrthoDB" id="431169at2759"/>
<dbReference type="Gene3D" id="3.30.70.330">
    <property type="match status" value="2"/>
</dbReference>
<dbReference type="Pfam" id="PF00076">
    <property type="entry name" value="RRM_1"/>
    <property type="match status" value="1"/>
</dbReference>
<dbReference type="PROSITE" id="PS50102">
    <property type="entry name" value="RRM"/>
    <property type="match status" value="1"/>
</dbReference>
<dbReference type="GO" id="GO:0003723">
    <property type="term" value="F:RNA binding"/>
    <property type="evidence" value="ECO:0007669"/>
    <property type="project" value="UniProtKB-UniRule"/>
</dbReference>
<dbReference type="SMART" id="SM00360">
    <property type="entry name" value="RRM"/>
    <property type="match status" value="1"/>
</dbReference>
<dbReference type="AlphaFoldDB" id="A0A150G9Q8"/>
<organism evidence="5 6">
    <name type="scientific">Gonium pectorale</name>
    <name type="common">Green alga</name>
    <dbReference type="NCBI Taxonomy" id="33097"/>
    <lineage>
        <taxon>Eukaryota</taxon>
        <taxon>Viridiplantae</taxon>
        <taxon>Chlorophyta</taxon>
        <taxon>core chlorophytes</taxon>
        <taxon>Chlorophyceae</taxon>
        <taxon>CS clade</taxon>
        <taxon>Chlamydomonadales</taxon>
        <taxon>Volvocaceae</taxon>
        <taxon>Gonium</taxon>
    </lineage>
</organism>
<sequence>MVIVINNEVEMNLQPATGTSPQGFVLFSTAAAAQAAVQLLHDRQFDTDCHLRCEMAHKNMYIKEDPTIRRADGRRPGLSPAGPGVLSSMSPHTMAPGMGLVPLAQAYGAAAPGGAVGLTGAFGGPLLASSLAALRPTAALHAAGGAAGGTLLPPPGSAGAMAAQRAGLVGAAPVAGFGPVTNRFDNPPCNTLFVGNLGDGVDEKELTKLFSCQPGFKQIKLLRQPRQVSCFVEFTDTASAMAVHSTLQGALLPSSDRGPIRLQFSKNPYGKRSQYGGGGAGGAGGLYGVGPAGAQSAALFDAAAAGGPGTGMVPASMASALMAASAGADFSGWPAPFNMQ</sequence>
<comment type="caution">
    <text evidence="5">The sequence shown here is derived from an EMBL/GenBank/DDBJ whole genome shotgun (WGS) entry which is preliminary data.</text>
</comment>
<accession>A0A150G9Q8</accession>
<dbReference type="PANTHER" id="PTHR10501">
    <property type="entry name" value="U1 SMALL NUCLEAR RIBONUCLEOPROTEIN A/U2 SMALL NUCLEAR RIBONUCLEOPROTEIN B"/>
    <property type="match status" value="1"/>
</dbReference>
<dbReference type="InterPro" id="IPR000504">
    <property type="entry name" value="RRM_dom"/>
</dbReference>
<evidence type="ECO:0000313" key="6">
    <source>
        <dbReference type="Proteomes" id="UP000075714"/>
    </source>
</evidence>
<dbReference type="InterPro" id="IPR035979">
    <property type="entry name" value="RBD_domain_sf"/>
</dbReference>
<evidence type="ECO:0000256" key="1">
    <source>
        <dbReference type="ARBA" id="ARBA00022884"/>
    </source>
</evidence>
<reference evidence="6" key="1">
    <citation type="journal article" date="2016" name="Nat. Commun.">
        <title>The Gonium pectorale genome demonstrates co-option of cell cycle regulation during the evolution of multicellularity.</title>
        <authorList>
            <person name="Hanschen E.R."/>
            <person name="Marriage T.N."/>
            <person name="Ferris P.J."/>
            <person name="Hamaji T."/>
            <person name="Toyoda A."/>
            <person name="Fujiyama A."/>
            <person name="Neme R."/>
            <person name="Noguchi H."/>
            <person name="Minakuchi Y."/>
            <person name="Suzuki M."/>
            <person name="Kawai-Toyooka H."/>
            <person name="Smith D.R."/>
            <person name="Sparks H."/>
            <person name="Anderson J."/>
            <person name="Bakaric R."/>
            <person name="Luria V."/>
            <person name="Karger A."/>
            <person name="Kirschner M.W."/>
            <person name="Durand P.M."/>
            <person name="Michod R.E."/>
            <person name="Nozaki H."/>
            <person name="Olson B.J."/>
        </authorList>
    </citation>
    <scope>NUCLEOTIDE SEQUENCE [LARGE SCALE GENOMIC DNA]</scope>
    <source>
        <strain evidence="6">NIES-2863</strain>
    </source>
</reference>
<name>A0A150G9Q8_GONPE</name>
<gene>
    <name evidence="5" type="ORF">GPECTOR_42g797</name>
</gene>
<evidence type="ECO:0000313" key="5">
    <source>
        <dbReference type="EMBL" id="KXZ46586.1"/>
    </source>
</evidence>
<dbReference type="InterPro" id="IPR012677">
    <property type="entry name" value="Nucleotide-bd_a/b_plait_sf"/>
</dbReference>
<proteinExistence type="predicted"/>